<feature type="region of interest" description="Disordered" evidence="1">
    <location>
        <begin position="1"/>
        <end position="109"/>
    </location>
</feature>
<organism evidence="2">
    <name type="scientific">Oryza nivara</name>
    <name type="common">Indian wild rice</name>
    <name type="synonym">Oryza sativa f. spontanea</name>
    <dbReference type="NCBI Taxonomy" id="4536"/>
    <lineage>
        <taxon>Eukaryota</taxon>
        <taxon>Viridiplantae</taxon>
        <taxon>Streptophyta</taxon>
        <taxon>Embryophyta</taxon>
        <taxon>Tracheophyta</taxon>
        <taxon>Spermatophyta</taxon>
        <taxon>Magnoliopsida</taxon>
        <taxon>Liliopsida</taxon>
        <taxon>Poales</taxon>
        <taxon>Poaceae</taxon>
        <taxon>BOP clade</taxon>
        <taxon>Oryzoideae</taxon>
        <taxon>Oryzeae</taxon>
        <taxon>Oryzinae</taxon>
        <taxon>Oryza</taxon>
    </lineage>
</organism>
<dbReference type="Gramene" id="ONIVA09G06210.3">
    <property type="protein sequence ID" value="ONIVA09G06210.3"/>
    <property type="gene ID" value="ONIVA09G06210"/>
</dbReference>
<dbReference type="Proteomes" id="UP000006591">
    <property type="component" value="Chromosome 9"/>
</dbReference>
<protein>
    <submittedName>
        <fullName evidence="2">Uncharacterized protein</fullName>
    </submittedName>
</protein>
<evidence type="ECO:0000256" key="1">
    <source>
        <dbReference type="SAM" id="MobiDB-lite"/>
    </source>
</evidence>
<reference evidence="2" key="2">
    <citation type="submission" date="2018-04" db="EMBL/GenBank/DDBJ databases">
        <title>OnivRS2 (Oryza nivara Reference Sequence Version 2).</title>
        <authorList>
            <person name="Zhang J."/>
            <person name="Kudrna D."/>
            <person name="Lee S."/>
            <person name="Talag J."/>
            <person name="Rajasekar S."/>
            <person name="Welchert J."/>
            <person name="Hsing Y.-I."/>
            <person name="Wing R.A."/>
        </authorList>
    </citation>
    <scope>NUCLEOTIDE SEQUENCE [LARGE SCALE GENOMIC DNA]</scope>
    <source>
        <strain evidence="2">SL10</strain>
    </source>
</reference>
<name>A0A0E0II59_ORYNI</name>
<evidence type="ECO:0000313" key="2">
    <source>
        <dbReference type="EnsemblPlants" id="ONIVA09G06210.3"/>
    </source>
</evidence>
<dbReference type="HOGENOM" id="CLU_2188214_0_0_1"/>
<keyword evidence="3" id="KW-1185">Reference proteome</keyword>
<dbReference type="EnsemblPlants" id="ONIVA09G06210.3">
    <property type="protein sequence ID" value="ONIVA09G06210.3"/>
    <property type="gene ID" value="ONIVA09G06210"/>
</dbReference>
<evidence type="ECO:0000313" key="3">
    <source>
        <dbReference type="Proteomes" id="UP000006591"/>
    </source>
</evidence>
<sequence>MLSHSVMYTGVPQKRGRGADGRPASLRRRRQFGGDGGTLSFRHTTIPQRRDSESDAPTRVTASRTPPSPIYKRCGFHPKKLTKERKGVPSDNAPSTMLEGVAAAGPMNH</sequence>
<dbReference type="AlphaFoldDB" id="A0A0E0II59"/>
<accession>A0A0E0II59</accession>
<reference evidence="2" key="1">
    <citation type="submission" date="2015-04" db="UniProtKB">
        <authorList>
            <consortium name="EnsemblPlants"/>
        </authorList>
    </citation>
    <scope>IDENTIFICATION</scope>
    <source>
        <strain evidence="2">SL10</strain>
    </source>
</reference>
<feature type="compositionally biased region" description="Basic residues" evidence="1">
    <location>
        <begin position="74"/>
        <end position="83"/>
    </location>
</feature>
<proteinExistence type="predicted"/>